<proteinExistence type="predicted"/>
<dbReference type="InterPro" id="IPR012349">
    <property type="entry name" value="Split_barrel_FMN-bd"/>
</dbReference>
<accession>A0A0W8E102</accession>
<comment type="caution">
    <text evidence="1">The sequence shown here is derived from an EMBL/GenBank/DDBJ whole genome shotgun (WGS) entry which is preliminary data.</text>
</comment>
<dbReference type="PANTHER" id="PTHR40660">
    <property type="entry name" value="5'-PHOSPHATE OXIDASE PUTATIVE DOMAIN-CONTAINING PROTEIN-RELATED"/>
    <property type="match status" value="1"/>
</dbReference>
<dbReference type="EMBL" id="LNQE01001924">
    <property type="protein sequence ID" value="KUG02343.1"/>
    <property type="molecule type" value="Genomic_DNA"/>
</dbReference>
<dbReference type="AlphaFoldDB" id="A0A0W8E102"/>
<protein>
    <recommendedName>
        <fullName evidence="2">Pyridoxamine 5'-phosphate oxidase putative domain-containing protein</fullName>
    </recommendedName>
</protein>
<dbReference type="SUPFAM" id="SSF50475">
    <property type="entry name" value="FMN-binding split barrel"/>
    <property type="match status" value="1"/>
</dbReference>
<reference evidence="1" key="1">
    <citation type="journal article" date="2015" name="Proc. Natl. Acad. Sci. U.S.A.">
        <title>Networks of energetic and metabolic interactions define dynamics in microbial communities.</title>
        <authorList>
            <person name="Embree M."/>
            <person name="Liu J.K."/>
            <person name="Al-Bassam M.M."/>
            <person name="Zengler K."/>
        </authorList>
    </citation>
    <scope>NUCLEOTIDE SEQUENCE</scope>
</reference>
<name>A0A0W8E102_9ZZZZ</name>
<organism evidence="1">
    <name type="scientific">hydrocarbon metagenome</name>
    <dbReference type="NCBI Taxonomy" id="938273"/>
    <lineage>
        <taxon>unclassified sequences</taxon>
        <taxon>metagenomes</taxon>
        <taxon>ecological metagenomes</taxon>
    </lineage>
</organism>
<evidence type="ECO:0000313" key="1">
    <source>
        <dbReference type="EMBL" id="KUG02343.1"/>
    </source>
</evidence>
<evidence type="ECO:0008006" key="2">
    <source>
        <dbReference type="Google" id="ProtNLM"/>
    </source>
</evidence>
<gene>
    <name evidence="1" type="ORF">ASZ90_020296</name>
</gene>
<dbReference type="Gene3D" id="2.30.110.10">
    <property type="entry name" value="Electron Transport, Fmn-binding Protein, Chain A"/>
    <property type="match status" value="1"/>
</dbReference>
<dbReference type="PANTHER" id="PTHR40660:SF1">
    <property type="entry name" value="5'-PHOSPHATE OXIDASE PUTATIVE DOMAIN-CONTAINING PROTEIN-RELATED"/>
    <property type="match status" value="1"/>
</dbReference>
<sequence>MDNTLLEKARELINANYISTTLSTVDREYNVNIAVITILEMIDDNTIICARFGADKTYANLKETGKGVFLVLLTTDNKTKDGIRVYVELTDDQEEGDYFERIQDRLKDTAYGSFPLKNCLVFKIVDILPVSMLKNRTRQ</sequence>